<dbReference type="PANTHER" id="PTHR41913">
    <property type="entry name" value="DUF1684 DOMAIN-CONTAINING PROTEIN"/>
    <property type="match status" value="1"/>
</dbReference>
<accession>A0A0T5ZY30</accession>
<reference evidence="1 2" key="1">
    <citation type="submission" date="2015-05" db="EMBL/GenBank/DDBJ databases">
        <title>Critical biogeochemical functions in the subsurface are associated with bacteria from new phyla and little studied lineages.</title>
        <authorList>
            <person name="Hug L.A."/>
            <person name="Thomas B.C."/>
            <person name="Sharon I."/>
            <person name="Brown C.T."/>
            <person name="Sharma R."/>
            <person name="Hettich R.L."/>
            <person name="Wilkins M.J."/>
            <person name="Williams K.H."/>
            <person name="Singh A."/>
            <person name="Banfield J.F."/>
        </authorList>
    </citation>
    <scope>NUCLEOTIDE SEQUENCE [LARGE SCALE GENOMIC DNA]</scope>
    <source>
        <strain evidence="1">CSP1-7</strain>
    </source>
</reference>
<dbReference type="Gene3D" id="6.10.250.1680">
    <property type="match status" value="1"/>
</dbReference>
<dbReference type="STRING" id="1576480.XU08_C0001G0122"/>
<dbReference type="Pfam" id="PF07920">
    <property type="entry name" value="DUF1684"/>
    <property type="match status" value="1"/>
</dbReference>
<dbReference type="InterPro" id="IPR012467">
    <property type="entry name" value="DUF1684"/>
</dbReference>
<organism evidence="1 2">
    <name type="scientific">candidate division WWE3 bacterium CSP1-7</name>
    <dbReference type="NCBI Taxonomy" id="1576480"/>
    <lineage>
        <taxon>Bacteria</taxon>
        <taxon>Katanobacteria</taxon>
    </lineage>
</organism>
<gene>
    <name evidence="1" type="ORF">XU08_C0001G0122</name>
</gene>
<dbReference type="AlphaFoldDB" id="A0A0T5ZY30"/>
<protein>
    <recommendedName>
        <fullName evidence="3">DUF1684 domain-containing protein</fullName>
    </recommendedName>
</protein>
<dbReference type="EMBL" id="LDXK01000001">
    <property type="protein sequence ID" value="KRT67713.1"/>
    <property type="molecule type" value="Genomic_DNA"/>
</dbReference>
<dbReference type="PATRIC" id="fig|1576480.3.peg.123"/>
<dbReference type="PANTHER" id="PTHR41913:SF1">
    <property type="entry name" value="DUF1684 DOMAIN-CONTAINING PROTEIN"/>
    <property type="match status" value="1"/>
</dbReference>
<name>A0A0T5ZY30_UNCKA</name>
<comment type="caution">
    <text evidence="1">The sequence shown here is derived from an EMBL/GenBank/DDBJ whole genome shotgun (WGS) entry which is preliminary data.</text>
</comment>
<dbReference type="Proteomes" id="UP000051297">
    <property type="component" value="Unassembled WGS sequence"/>
</dbReference>
<evidence type="ECO:0000313" key="2">
    <source>
        <dbReference type="Proteomes" id="UP000051297"/>
    </source>
</evidence>
<evidence type="ECO:0000313" key="1">
    <source>
        <dbReference type="EMBL" id="KRT67713.1"/>
    </source>
</evidence>
<sequence length="166" mass="18874">MESLLEFRKRKDEFLKTGTESPIPVEERTSFAGLKYFPDDPKLRFLVPLARVPEEELEFETSSGEKKIFKRIGKLGFSVEGQPVQITLYQAASGSFFLPFRDATSGKETYGAGRYLEVEEKDGKFELDFNYAYNPYCAYSSGYSCPLPPVENWLKVPIAAGERNLK</sequence>
<proteinExistence type="predicted"/>
<evidence type="ECO:0008006" key="3">
    <source>
        <dbReference type="Google" id="ProtNLM"/>
    </source>
</evidence>